<accession>A0A330LC53</accession>
<evidence type="ECO:0000313" key="1">
    <source>
        <dbReference type="EMBL" id="SPP64589.1"/>
    </source>
</evidence>
<dbReference type="EMBL" id="OUNR01000012">
    <property type="protein sequence ID" value="SPP64589.1"/>
    <property type="molecule type" value="Genomic_DNA"/>
</dbReference>
<gene>
    <name evidence="1" type="ORF">NITLEN_20229</name>
</gene>
<dbReference type="InParanoid" id="A0A330LC53"/>
<evidence type="ECO:0008006" key="3">
    <source>
        <dbReference type="Google" id="ProtNLM"/>
    </source>
</evidence>
<dbReference type="Proteomes" id="UP000248168">
    <property type="component" value="Unassembled WGS sequence"/>
</dbReference>
<organism evidence="1 2">
    <name type="scientific">Nitrospira lenta</name>
    <dbReference type="NCBI Taxonomy" id="1436998"/>
    <lineage>
        <taxon>Bacteria</taxon>
        <taxon>Pseudomonadati</taxon>
        <taxon>Nitrospirota</taxon>
        <taxon>Nitrospiria</taxon>
        <taxon>Nitrospirales</taxon>
        <taxon>Nitrospiraceae</taxon>
        <taxon>Nitrospira</taxon>
    </lineage>
</organism>
<reference evidence="2" key="1">
    <citation type="submission" date="2018-04" db="EMBL/GenBank/DDBJ databases">
        <authorList>
            <person name="Lucker S."/>
            <person name="Sakoula D."/>
        </authorList>
    </citation>
    <scope>NUCLEOTIDE SEQUENCE [LARGE SCALE GENOMIC DNA]</scope>
</reference>
<dbReference type="AlphaFoldDB" id="A0A330LC53"/>
<dbReference type="PROSITE" id="PS51257">
    <property type="entry name" value="PROKAR_LIPOPROTEIN"/>
    <property type="match status" value="1"/>
</dbReference>
<sequence length="169" mass="18665">MVDRVKHQGVYRYMRLVQSRVCALIVPLLLLAACGSPHSSRLMTSSSLAGSVTGDSSDRRVLAGEWDYEEMAVVLLTLDEAGNGTYGWKKGQFRTVALNGLHWEGIWLQEENDREGLFVVELSPDLSEGDGRWWYTRIGDDRAPTAKGGTFHLTRRISSVAASDTPPAP</sequence>
<name>A0A330LC53_9BACT</name>
<keyword evidence="2" id="KW-1185">Reference proteome</keyword>
<protein>
    <recommendedName>
        <fullName evidence="3">Lipoprotein</fullName>
    </recommendedName>
</protein>
<evidence type="ECO:0000313" key="2">
    <source>
        <dbReference type="Proteomes" id="UP000248168"/>
    </source>
</evidence>
<proteinExistence type="predicted"/>